<dbReference type="GO" id="GO:0033765">
    <property type="term" value="F:steroid dehydrogenase activity, acting on the CH-CH group of donors"/>
    <property type="evidence" value="ECO:0007669"/>
    <property type="project" value="UniProtKB-ARBA"/>
</dbReference>
<evidence type="ECO:0000256" key="2">
    <source>
        <dbReference type="ARBA" id="ARBA00004950"/>
    </source>
</evidence>
<comment type="catalytic activity">
    <reaction evidence="10">
        <text>L-aspartate + O2 = iminosuccinate + H2O2</text>
        <dbReference type="Rhea" id="RHEA:25876"/>
        <dbReference type="ChEBI" id="CHEBI:15379"/>
        <dbReference type="ChEBI" id="CHEBI:16240"/>
        <dbReference type="ChEBI" id="CHEBI:29991"/>
        <dbReference type="ChEBI" id="CHEBI:77875"/>
        <dbReference type="EC" id="1.4.3.16"/>
    </reaction>
    <physiologicalReaction direction="left-to-right" evidence="10">
        <dbReference type="Rhea" id="RHEA:25877"/>
    </physiologicalReaction>
</comment>
<dbReference type="GO" id="GO:0034628">
    <property type="term" value="P:'de novo' NAD+ biosynthetic process from L-aspartate"/>
    <property type="evidence" value="ECO:0007669"/>
    <property type="project" value="TreeGrafter"/>
</dbReference>
<dbReference type="InterPro" id="IPR037099">
    <property type="entry name" value="Fum_R/Succ_DH_flav-like_C_sf"/>
</dbReference>
<evidence type="ECO:0000313" key="15">
    <source>
        <dbReference type="EMBL" id="SDN72235.1"/>
    </source>
</evidence>
<keyword evidence="9 12" id="KW-0560">Oxidoreductase</keyword>
<accession>A0A1H0DQ06</accession>
<dbReference type="Proteomes" id="UP000198778">
    <property type="component" value="Unassembled WGS sequence"/>
</dbReference>
<proteinExistence type="inferred from homology"/>
<dbReference type="Gene3D" id="3.90.700.10">
    <property type="entry name" value="Succinate dehydrogenase/fumarate reductase flavoprotein, catalytic domain"/>
    <property type="match status" value="1"/>
</dbReference>
<evidence type="ECO:0000313" key="16">
    <source>
        <dbReference type="Proteomes" id="UP000198778"/>
    </source>
</evidence>
<evidence type="ECO:0000256" key="9">
    <source>
        <dbReference type="ARBA" id="ARBA00023002"/>
    </source>
</evidence>
<dbReference type="InterPro" id="IPR015939">
    <property type="entry name" value="Fum_Rdtase/Succ_DH_flav-like_C"/>
</dbReference>
<dbReference type="EMBL" id="FNIL01000003">
    <property type="protein sequence ID" value="SDN72235.1"/>
    <property type="molecule type" value="Genomic_DNA"/>
</dbReference>
<evidence type="ECO:0000259" key="13">
    <source>
        <dbReference type="Pfam" id="PF00890"/>
    </source>
</evidence>
<evidence type="ECO:0000256" key="8">
    <source>
        <dbReference type="ARBA" id="ARBA00022827"/>
    </source>
</evidence>
<comment type="subcellular location">
    <subcellularLocation>
        <location evidence="12">Cytoplasm</location>
    </subcellularLocation>
</comment>
<dbReference type="PANTHER" id="PTHR42716:SF2">
    <property type="entry name" value="L-ASPARTATE OXIDASE, CHLOROPLASTIC"/>
    <property type="match status" value="1"/>
</dbReference>
<keyword evidence="8 12" id="KW-0274">FAD</keyword>
<comment type="pathway">
    <text evidence="2 12">Cofactor biosynthesis; NAD(+) biosynthesis; iminoaspartate from L-aspartate (oxidase route): step 1/1.</text>
</comment>
<sequence length="494" mass="54182">MHKIYIAGGGAAALTAANYLAEYADVTLIMKGKRNRGNSWLAQGGIAGAVSPEDSLKSHVQDTMKAGCFLNDLQMVKDFIKEGRELLQELEQAGSLFDRDNEGNVLLGKEGAHSFPRVLHAGGDQTGRKLMEFLTSKLNPAVSVMEDTMVMDLLTEKGQCRGLIVQDKQNVCHWLKADAVILATGGIGGLFLNTSNDIQSTGDGLAMAWRSGVKLQDLEYIQFHPTLLAGGRGLITEAIRGAGAELILEDGERLMKHIPGGSLAARDVVAREVFRHTLAGKKVYLDISNVPHFKTRFPQVAKMCMEEKIILENGKIPVETGAHFHMGGIQADKWGRTSLNNLYAIGETACTSVHGANRLASNSLLEALVFARRCALVIKNNINEKAPINREKFLSFRSRENKAELPEKQEIKNKVTEALGVIRDSGKLREFLKWSDPYLYIPSLAASPEVQEKRNMIISAHIICEAALKNTESLGAHFRADSTNTKEKVTHELN</sequence>
<evidence type="ECO:0000256" key="7">
    <source>
        <dbReference type="ARBA" id="ARBA00022642"/>
    </source>
</evidence>
<dbReference type="SUPFAM" id="SSF56425">
    <property type="entry name" value="Succinate dehydrogenase/fumarate reductase flavoprotein, catalytic domain"/>
    <property type="match status" value="1"/>
</dbReference>
<evidence type="ECO:0000256" key="11">
    <source>
        <dbReference type="NCBIfam" id="TIGR00551"/>
    </source>
</evidence>
<gene>
    <name evidence="15" type="ORF">SAMN04488053_10341</name>
</gene>
<dbReference type="STRING" id="745820.SAMN04488053_10341"/>
<keyword evidence="6 12" id="KW-0285">Flavoprotein</keyword>
<name>A0A1H0DQ06_9BACI</name>
<dbReference type="PANTHER" id="PTHR42716">
    <property type="entry name" value="L-ASPARTATE OXIDASE"/>
    <property type="match status" value="1"/>
</dbReference>
<dbReference type="InterPro" id="IPR005288">
    <property type="entry name" value="NadB"/>
</dbReference>
<evidence type="ECO:0000256" key="10">
    <source>
        <dbReference type="ARBA" id="ARBA00048305"/>
    </source>
</evidence>
<dbReference type="InterPro" id="IPR003953">
    <property type="entry name" value="FAD-dep_OxRdtase_2_FAD-bd"/>
</dbReference>
<dbReference type="GO" id="GO:0005737">
    <property type="term" value="C:cytoplasm"/>
    <property type="evidence" value="ECO:0007669"/>
    <property type="project" value="UniProtKB-SubCell"/>
</dbReference>
<dbReference type="PRINTS" id="PR00368">
    <property type="entry name" value="FADPNR"/>
</dbReference>
<comment type="function">
    <text evidence="12">Catalyzes the oxidation of L-aspartate to iminoaspartate.</text>
</comment>
<evidence type="ECO:0000256" key="3">
    <source>
        <dbReference type="ARBA" id="ARBA00008562"/>
    </source>
</evidence>
<evidence type="ECO:0000256" key="1">
    <source>
        <dbReference type="ARBA" id="ARBA00001974"/>
    </source>
</evidence>
<feature type="domain" description="FAD-dependent oxidoreductase 2 FAD-binding" evidence="13">
    <location>
        <begin position="6"/>
        <end position="364"/>
    </location>
</feature>
<dbReference type="InterPro" id="IPR027477">
    <property type="entry name" value="Succ_DH/fumarate_Rdtase_cat_sf"/>
</dbReference>
<comment type="similarity">
    <text evidence="3 12">Belongs to the FAD-dependent oxidoreductase 2 family. NadB subfamily.</text>
</comment>
<evidence type="ECO:0000256" key="12">
    <source>
        <dbReference type="RuleBase" id="RU362049"/>
    </source>
</evidence>
<evidence type="ECO:0000256" key="4">
    <source>
        <dbReference type="ARBA" id="ARBA00012173"/>
    </source>
</evidence>
<organism evidence="15 16">
    <name type="scientific">Alkalicoccus daliensis</name>
    <dbReference type="NCBI Taxonomy" id="745820"/>
    <lineage>
        <taxon>Bacteria</taxon>
        <taxon>Bacillati</taxon>
        <taxon>Bacillota</taxon>
        <taxon>Bacilli</taxon>
        <taxon>Bacillales</taxon>
        <taxon>Bacillaceae</taxon>
        <taxon>Alkalicoccus</taxon>
    </lineage>
</organism>
<dbReference type="SUPFAM" id="SSF46977">
    <property type="entry name" value="Succinate dehydrogenase/fumarate reductase flavoprotein C-terminal domain"/>
    <property type="match status" value="1"/>
</dbReference>
<evidence type="ECO:0000256" key="6">
    <source>
        <dbReference type="ARBA" id="ARBA00022630"/>
    </source>
</evidence>
<comment type="cofactor">
    <cofactor evidence="1 12">
        <name>FAD</name>
        <dbReference type="ChEBI" id="CHEBI:57692"/>
    </cofactor>
</comment>
<dbReference type="Pfam" id="PF00890">
    <property type="entry name" value="FAD_binding_2"/>
    <property type="match status" value="1"/>
</dbReference>
<dbReference type="AlphaFoldDB" id="A0A1H0DQ06"/>
<evidence type="ECO:0000259" key="14">
    <source>
        <dbReference type="Pfam" id="PF02910"/>
    </source>
</evidence>
<dbReference type="Gene3D" id="3.50.50.60">
    <property type="entry name" value="FAD/NAD(P)-binding domain"/>
    <property type="match status" value="1"/>
</dbReference>
<dbReference type="UniPathway" id="UPA00253">
    <property type="reaction ID" value="UER00326"/>
</dbReference>
<keyword evidence="7 12" id="KW-0662">Pyridine nucleotide biosynthesis</keyword>
<dbReference type="EC" id="1.4.3.16" evidence="4 11"/>
<keyword evidence="16" id="KW-1185">Reference proteome</keyword>
<dbReference type="NCBIfam" id="TIGR00551">
    <property type="entry name" value="nadB"/>
    <property type="match status" value="1"/>
</dbReference>
<dbReference type="RefSeq" id="WP_090841913.1">
    <property type="nucleotide sequence ID" value="NZ_FNIL01000003.1"/>
</dbReference>
<dbReference type="InterPro" id="IPR036188">
    <property type="entry name" value="FAD/NAD-bd_sf"/>
</dbReference>
<feature type="domain" description="Fumarate reductase/succinate dehydrogenase flavoprotein-like C-terminal" evidence="14">
    <location>
        <begin position="450"/>
        <end position="486"/>
    </location>
</feature>
<dbReference type="SUPFAM" id="SSF51905">
    <property type="entry name" value="FAD/NAD(P)-binding domain"/>
    <property type="match status" value="1"/>
</dbReference>
<protein>
    <recommendedName>
        <fullName evidence="5 11">L-aspartate oxidase</fullName>
        <ecNumber evidence="4 11">1.4.3.16</ecNumber>
    </recommendedName>
</protein>
<dbReference type="Gene3D" id="1.20.58.100">
    <property type="entry name" value="Fumarate reductase/succinate dehydrogenase flavoprotein-like, C-terminal domain"/>
    <property type="match status" value="1"/>
</dbReference>
<evidence type="ECO:0000256" key="5">
    <source>
        <dbReference type="ARBA" id="ARBA00021901"/>
    </source>
</evidence>
<dbReference type="Pfam" id="PF02910">
    <property type="entry name" value="Succ_DH_flav_C"/>
    <property type="match status" value="1"/>
</dbReference>
<reference evidence="16" key="1">
    <citation type="submission" date="2016-10" db="EMBL/GenBank/DDBJ databases">
        <authorList>
            <person name="Varghese N."/>
            <person name="Submissions S."/>
        </authorList>
    </citation>
    <scope>NUCLEOTIDE SEQUENCE [LARGE SCALE GENOMIC DNA]</scope>
    <source>
        <strain evidence="16">CGMCC 1.10369</strain>
    </source>
</reference>
<dbReference type="OrthoDB" id="9806724at2"/>
<dbReference type="GO" id="GO:0008734">
    <property type="term" value="F:L-aspartate oxidase activity"/>
    <property type="evidence" value="ECO:0007669"/>
    <property type="project" value="UniProtKB-UniRule"/>
</dbReference>